<dbReference type="Pfam" id="PF10983">
    <property type="entry name" value="DUF2793"/>
    <property type="match status" value="1"/>
</dbReference>
<reference evidence="1 2" key="1">
    <citation type="submission" date="2018-05" db="EMBL/GenBank/DDBJ databases">
        <title>Description of Sphingomonas pokkalii sp nov, isolated from the rhizosphere of saline tolerant pokkali rice and its draft genome analysis.</title>
        <authorList>
            <person name="Menon R."/>
            <person name="Kumari S."/>
            <person name="Rameshkumar N."/>
        </authorList>
    </citation>
    <scope>NUCLEOTIDE SEQUENCE [LARGE SCALE GENOMIC DNA]</scope>
    <source>
        <strain evidence="1 2">L3B27</strain>
    </source>
</reference>
<dbReference type="Proteomes" id="UP000245890">
    <property type="component" value="Unassembled WGS sequence"/>
</dbReference>
<dbReference type="AlphaFoldDB" id="A0A2U0SCA1"/>
<comment type="caution">
    <text evidence="1">The sequence shown here is derived from an EMBL/GenBank/DDBJ whole genome shotgun (WGS) entry which is preliminary data.</text>
</comment>
<evidence type="ECO:0000313" key="2">
    <source>
        <dbReference type="Proteomes" id="UP000245890"/>
    </source>
</evidence>
<evidence type="ECO:0000313" key="1">
    <source>
        <dbReference type="EMBL" id="PVX29002.1"/>
    </source>
</evidence>
<sequence length="167" mass="17854">MTIAATDRFDLPLLEPGQAQKEMFHNEALLRIDILTHASVVSAQMEVPPSSPQLGQCWLIGNAPSGAWAGHAGSLAAWTAGGWRFVAPREGLQLWIEDSGVPARFLGGEWYQNRTYGEVFVQGHQVVGERGAAIAEPEGGTTVDVEARRTISAVLDALRGHGLIDAG</sequence>
<dbReference type="OrthoDB" id="564699at2"/>
<proteinExistence type="predicted"/>
<evidence type="ECO:0008006" key="3">
    <source>
        <dbReference type="Google" id="ProtNLM"/>
    </source>
</evidence>
<gene>
    <name evidence="1" type="ORF">DD559_06355</name>
</gene>
<keyword evidence="2" id="KW-1185">Reference proteome</keyword>
<protein>
    <recommendedName>
        <fullName evidence="3">DUF2793 domain-containing protein</fullName>
    </recommendedName>
</protein>
<dbReference type="EMBL" id="QENQ01000001">
    <property type="protein sequence ID" value="PVX29002.1"/>
    <property type="molecule type" value="Genomic_DNA"/>
</dbReference>
<name>A0A2U0SCA1_9SPHN</name>
<dbReference type="InterPro" id="IPR021251">
    <property type="entry name" value="DUF2793"/>
</dbReference>
<accession>A0A2U0SCA1</accession>
<dbReference type="RefSeq" id="WP_116468444.1">
    <property type="nucleotide sequence ID" value="NZ_QENQ01000001.1"/>
</dbReference>
<organism evidence="1 2">
    <name type="scientific">Sphingomonas pokkalii</name>
    <dbReference type="NCBI Taxonomy" id="2175090"/>
    <lineage>
        <taxon>Bacteria</taxon>
        <taxon>Pseudomonadati</taxon>
        <taxon>Pseudomonadota</taxon>
        <taxon>Alphaproteobacteria</taxon>
        <taxon>Sphingomonadales</taxon>
        <taxon>Sphingomonadaceae</taxon>
        <taxon>Sphingomonas</taxon>
    </lineage>
</organism>